<keyword evidence="2" id="KW-0326">Glycosidase</keyword>
<dbReference type="SMART" id="SM00642">
    <property type="entry name" value="Aamy"/>
    <property type="match status" value="1"/>
</dbReference>
<dbReference type="SUPFAM" id="SSF51445">
    <property type="entry name" value="(Trans)glycosidases"/>
    <property type="match status" value="1"/>
</dbReference>
<dbReference type="InterPro" id="IPR017853">
    <property type="entry name" value="GH"/>
</dbReference>
<organism evidence="4 5">
    <name type="scientific">Nocardiopsis codii</name>
    <dbReference type="NCBI Taxonomy" id="3065942"/>
    <lineage>
        <taxon>Bacteria</taxon>
        <taxon>Bacillati</taxon>
        <taxon>Actinomycetota</taxon>
        <taxon>Actinomycetes</taxon>
        <taxon>Streptosporangiales</taxon>
        <taxon>Nocardiopsidaceae</taxon>
        <taxon>Nocardiopsis</taxon>
    </lineage>
</organism>
<dbReference type="CDD" id="cd02857">
    <property type="entry name" value="E_set_CDase_PDE_N"/>
    <property type="match status" value="1"/>
</dbReference>
<dbReference type="CDD" id="cd11338">
    <property type="entry name" value="AmyAc_CMD"/>
    <property type="match status" value="1"/>
</dbReference>
<accession>A0ABU7KCP3</accession>
<keyword evidence="1 4" id="KW-0378">Hydrolase</keyword>
<feature type="domain" description="Glycosyl hydrolase family 13 catalytic" evidence="3">
    <location>
        <begin position="124"/>
        <end position="521"/>
    </location>
</feature>
<dbReference type="InterPro" id="IPR004185">
    <property type="entry name" value="Glyco_hydro_13_lg-like_dom"/>
</dbReference>
<evidence type="ECO:0000256" key="2">
    <source>
        <dbReference type="ARBA" id="ARBA00023295"/>
    </source>
</evidence>
<evidence type="ECO:0000313" key="5">
    <source>
        <dbReference type="Proteomes" id="UP001356095"/>
    </source>
</evidence>
<evidence type="ECO:0000256" key="1">
    <source>
        <dbReference type="ARBA" id="ARBA00022801"/>
    </source>
</evidence>
<sequence>MKFAGDPHHDGSPDHVGVEDGNAVLRVRVPGGADAVYARVVEDGEGVLVRAREAGTVGGSAWFEVSVALRPVVTGYRFAVVRGTRFTWLNQEGAHGHEVTDAGDFRLIAGPPPPAWVTGTSVYQIFPDRFARDDDSLDPLAEHPGWAVPRAWDDEPEGSGPAASREYFGGTLDGVRRRLDHLAELGVEVVYLTPVFPARSTHRYDASTFSEVDPLLGGDRALRELTRAAHERGMRVMSDLTTNHTGSAHEWFRTAQADPDSDEAGFYYFTDHPDGYVGWLGVPSLPKLDYASAELRRRFYGSDDSVLTAWLTGEDAVDGWRIDVANMTGRHGAQDLNREVSGEIAARMREVDAARGGDGSWLLAEHFHDAGPDTHHDGWHGVMNYAGFTRPVWSWLNTSPEEVRYLFTEAPLPRNGADDAVRAMRAANAGLPWRVLTHSVNALSTHDSARFRTVVGGDRERHAVGVAAQVTLPGAPFVFAGDEIGLEGRDGENGRRPMPWHRSDGWDRDTLEAYTRLLALRGELPALRTGGLRWLDAGPHHMTFVRALAGQVVLVHLADGAHAPVTAGLADLDAARVEVAARGGAVRLEAAGADGAVGLTAEGPGYVIAVGA</sequence>
<proteinExistence type="predicted"/>
<evidence type="ECO:0000313" key="4">
    <source>
        <dbReference type="EMBL" id="MEE2040003.1"/>
    </source>
</evidence>
<dbReference type="GO" id="GO:0016787">
    <property type="term" value="F:hydrolase activity"/>
    <property type="evidence" value="ECO:0007669"/>
    <property type="project" value="UniProtKB-KW"/>
</dbReference>
<evidence type="ECO:0000259" key="3">
    <source>
        <dbReference type="SMART" id="SM00642"/>
    </source>
</evidence>
<dbReference type="Pfam" id="PF00128">
    <property type="entry name" value="Alpha-amylase"/>
    <property type="match status" value="1"/>
</dbReference>
<reference evidence="4 5" key="1">
    <citation type="submission" date="2023-08" db="EMBL/GenBank/DDBJ databases">
        <authorList>
            <person name="Girao M."/>
            <person name="Carvalho M.F."/>
        </authorList>
    </citation>
    <scope>NUCLEOTIDE SEQUENCE [LARGE SCALE GENOMIC DNA]</scope>
    <source>
        <strain evidence="4 5">CT-R113</strain>
    </source>
</reference>
<name>A0ABU7KCP3_9ACTN</name>
<comment type="caution">
    <text evidence="4">The sequence shown here is derived from an EMBL/GenBank/DDBJ whole genome shotgun (WGS) entry which is preliminary data.</text>
</comment>
<dbReference type="Gene3D" id="3.20.20.80">
    <property type="entry name" value="Glycosidases"/>
    <property type="match status" value="1"/>
</dbReference>
<dbReference type="InterPro" id="IPR006047">
    <property type="entry name" value="GH13_cat_dom"/>
</dbReference>
<dbReference type="Proteomes" id="UP001356095">
    <property type="component" value="Unassembled WGS sequence"/>
</dbReference>
<dbReference type="EMBL" id="JAUZMY010000025">
    <property type="protein sequence ID" value="MEE2040003.1"/>
    <property type="molecule type" value="Genomic_DNA"/>
</dbReference>
<dbReference type="PANTHER" id="PTHR10357">
    <property type="entry name" value="ALPHA-AMYLASE FAMILY MEMBER"/>
    <property type="match status" value="1"/>
</dbReference>
<gene>
    <name evidence="4" type="ORF">Q8791_22560</name>
</gene>
<dbReference type="PANTHER" id="PTHR10357:SF210">
    <property type="entry name" value="MALTODEXTRIN GLUCOSIDASE"/>
    <property type="match status" value="1"/>
</dbReference>
<dbReference type="RefSeq" id="WP_330093768.1">
    <property type="nucleotide sequence ID" value="NZ_JAUZMY010000025.1"/>
</dbReference>
<protein>
    <submittedName>
        <fullName evidence="4">Glycoside hydrolase family 13 protein</fullName>
    </submittedName>
</protein>
<keyword evidence="5" id="KW-1185">Reference proteome</keyword>